<proteinExistence type="predicted"/>
<dbReference type="AlphaFoldDB" id="A0A1W6L3W3"/>
<organism evidence="2 3">
    <name type="scientific">Piscinibacter gummiphilus</name>
    <dbReference type="NCBI Taxonomy" id="946333"/>
    <lineage>
        <taxon>Bacteria</taxon>
        <taxon>Pseudomonadati</taxon>
        <taxon>Pseudomonadota</taxon>
        <taxon>Betaproteobacteria</taxon>
        <taxon>Burkholderiales</taxon>
        <taxon>Sphaerotilaceae</taxon>
        <taxon>Piscinibacter</taxon>
    </lineage>
</organism>
<dbReference type="OrthoDB" id="5772152at2"/>
<dbReference type="Gene3D" id="1.10.1220.10">
    <property type="entry name" value="Met repressor-like"/>
    <property type="match status" value="1"/>
</dbReference>
<dbReference type="RefSeq" id="WP_085749200.1">
    <property type="nucleotide sequence ID" value="NZ_BSPR01000001.1"/>
</dbReference>
<dbReference type="Proteomes" id="UP000193427">
    <property type="component" value="Chromosome"/>
</dbReference>
<reference evidence="2 3" key="1">
    <citation type="submission" date="2016-04" db="EMBL/GenBank/DDBJ databases">
        <title>Complete genome sequence of natural rubber-degrading, novel Gram-negative bacterium, Rhizobacter gummiphilus strain NS21.</title>
        <authorList>
            <person name="Tabata M."/>
            <person name="Kasai D."/>
            <person name="Fukuda M."/>
        </authorList>
    </citation>
    <scope>NUCLEOTIDE SEQUENCE [LARGE SCALE GENOMIC DNA]</scope>
    <source>
        <strain evidence="2 3">NS21</strain>
    </source>
</reference>
<dbReference type="EMBL" id="CP015118">
    <property type="protein sequence ID" value="ARN18964.1"/>
    <property type="molecule type" value="Genomic_DNA"/>
</dbReference>
<evidence type="ECO:0000259" key="1">
    <source>
        <dbReference type="Pfam" id="PF01402"/>
    </source>
</evidence>
<dbReference type="InterPro" id="IPR013321">
    <property type="entry name" value="Arc_rbn_hlx_hlx"/>
</dbReference>
<dbReference type="GO" id="GO:0006355">
    <property type="term" value="P:regulation of DNA-templated transcription"/>
    <property type="evidence" value="ECO:0007669"/>
    <property type="project" value="InterPro"/>
</dbReference>
<sequence>MARTIIDIPQAQLGEVDDLCKLLGISRAEAVRRALRDFVRNNRSVGTDGFGLWKDHAEEVRRAMKLAHDTDPGGA</sequence>
<dbReference type="STRING" id="946333.A4W93_02985"/>
<dbReference type="KEGG" id="rgu:A4W93_02985"/>
<name>A0A1W6L3W3_9BURK</name>
<feature type="domain" description="Ribbon-helix-helix protein CopG" evidence="1">
    <location>
        <begin position="5"/>
        <end position="39"/>
    </location>
</feature>
<dbReference type="InterPro" id="IPR002145">
    <property type="entry name" value="CopG"/>
</dbReference>
<gene>
    <name evidence="2" type="ORF">A4W93_02985</name>
</gene>
<evidence type="ECO:0000313" key="2">
    <source>
        <dbReference type="EMBL" id="ARN18964.1"/>
    </source>
</evidence>
<dbReference type="Pfam" id="PF01402">
    <property type="entry name" value="RHH_1"/>
    <property type="match status" value="1"/>
</dbReference>
<keyword evidence="3" id="KW-1185">Reference proteome</keyword>
<accession>A0A1W6L3W3</accession>
<evidence type="ECO:0000313" key="3">
    <source>
        <dbReference type="Proteomes" id="UP000193427"/>
    </source>
</evidence>
<protein>
    <recommendedName>
        <fullName evidence="1">Ribbon-helix-helix protein CopG domain-containing protein</fullName>
    </recommendedName>
</protein>